<evidence type="ECO:0000313" key="2">
    <source>
        <dbReference type="EMBL" id="MBW0465306.1"/>
    </source>
</evidence>
<evidence type="ECO:0000256" key="1">
    <source>
        <dbReference type="SAM" id="MobiDB-lite"/>
    </source>
</evidence>
<reference evidence="2" key="1">
    <citation type="submission" date="2021-03" db="EMBL/GenBank/DDBJ databases">
        <title>Draft genome sequence of rust myrtle Austropuccinia psidii MF-1, a brazilian biotype.</title>
        <authorList>
            <person name="Quecine M.C."/>
            <person name="Pachon D.M.R."/>
            <person name="Bonatelli M.L."/>
            <person name="Correr F.H."/>
            <person name="Franceschini L.M."/>
            <person name="Leite T.F."/>
            <person name="Margarido G.R.A."/>
            <person name="Almeida C.A."/>
            <person name="Ferrarezi J.A."/>
            <person name="Labate C.A."/>
        </authorList>
    </citation>
    <scope>NUCLEOTIDE SEQUENCE</scope>
    <source>
        <strain evidence="2">MF-1</strain>
    </source>
</reference>
<dbReference type="Proteomes" id="UP000765509">
    <property type="component" value="Unassembled WGS sequence"/>
</dbReference>
<dbReference type="AlphaFoldDB" id="A0A9Q3BI30"/>
<organism evidence="2 3">
    <name type="scientific">Austropuccinia psidii MF-1</name>
    <dbReference type="NCBI Taxonomy" id="1389203"/>
    <lineage>
        <taxon>Eukaryota</taxon>
        <taxon>Fungi</taxon>
        <taxon>Dikarya</taxon>
        <taxon>Basidiomycota</taxon>
        <taxon>Pucciniomycotina</taxon>
        <taxon>Pucciniomycetes</taxon>
        <taxon>Pucciniales</taxon>
        <taxon>Sphaerophragmiaceae</taxon>
        <taxon>Austropuccinia</taxon>
    </lineage>
</organism>
<gene>
    <name evidence="2" type="ORF">O181_005021</name>
</gene>
<dbReference type="EMBL" id="AVOT02001008">
    <property type="protein sequence ID" value="MBW0465306.1"/>
    <property type="molecule type" value="Genomic_DNA"/>
</dbReference>
<evidence type="ECO:0000313" key="3">
    <source>
        <dbReference type="Proteomes" id="UP000765509"/>
    </source>
</evidence>
<name>A0A9Q3BI30_9BASI</name>
<accession>A0A9Q3BI30</accession>
<comment type="caution">
    <text evidence="2">The sequence shown here is derived from an EMBL/GenBank/DDBJ whole genome shotgun (WGS) entry which is preliminary data.</text>
</comment>
<proteinExistence type="predicted"/>
<keyword evidence="3" id="KW-1185">Reference proteome</keyword>
<sequence>MKSPNRHRLWWQIPTEEYRGNMTIIQKEAKSHTNADGLSRWQLENVKSNPAYDLEAQANIPINFMELDRRKNFTISECEPESGTPVSGDTGSEEKETPILGISSSELHNEFFNAVMKKYPKNKQ</sequence>
<feature type="region of interest" description="Disordered" evidence="1">
    <location>
        <begin position="74"/>
        <end position="103"/>
    </location>
</feature>
<protein>
    <submittedName>
        <fullName evidence="2">Uncharacterized protein</fullName>
    </submittedName>
</protein>